<dbReference type="InterPro" id="IPR011037">
    <property type="entry name" value="Pyrv_Knase-like_insert_dom_sf"/>
</dbReference>
<dbReference type="EMBL" id="JAGSMN010000066">
    <property type="protein sequence ID" value="MBR7672103.1"/>
    <property type="molecule type" value="Genomic_DNA"/>
</dbReference>
<dbReference type="PANTHER" id="PTHR36930">
    <property type="entry name" value="METAL-SULFUR CLUSTER BIOSYNTHESIS PROTEINS YUAD-RELATED"/>
    <property type="match status" value="1"/>
</dbReference>
<keyword evidence="3" id="KW-1185">Reference proteome</keyword>
<evidence type="ECO:0000313" key="3">
    <source>
        <dbReference type="Proteomes" id="UP000675554"/>
    </source>
</evidence>
<dbReference type="GO" id="GO:0003824">
    <property type="term" value="F:catalytic activity"/>
    <property type="evidence" value="ECO:0007669"/>
    <property type="project" value="InterPro"/>
</dbReference>
<dbReference type="InterPro" id="IPR005303">
    <property type="entry name" value="MOCOS_middle"/>
</dbReference>
<feature type="domain" description="MOSC" evidence="1">
    <location>
        <begin position="110"/>
        <end position="267"/>
    </location>
</feature>
<dbReference type="SUPFAM" id="SSF50800">
    <property type="entry name" value="PK beta-barrel domain-like"/>
    <property type="match status" value="1"/>
</dbReference>
<gene>
    <name evidence="2" type="ORF">KDA82_03435</name>
</gene>
<dbReference type="GO" id="GO:0030151">
    <property type="term" value="F:molybdenum ion binding"/>
    <property type="evidence" value="ECO:0007669"/>
    <property type="project" value="InterPro"/>
</dbReference>
<reference evidence="2" key="1">
    <citation type="submission" date="2021-04" db="EMBL/GenBank/DDBJ databases">
        <title>Sequencing of actinobacteria type strains.</title>
        <authorList>
            <person name="Nguyen G.-S."/>
            <person name="Wentzel A."/>
        </authorList>
    </citation>
    <scope>NUCLEOTIDE SEQUENCE</scope>
    <source>
        <strain evidence="2">DSM 42095</strain>
    </source>
</reference>
<dbReference type="InterPro" id="IPR005302">
    <property type="entry name" value="MoCF_Sase_C"/>
</dbReference>
<accession>A0A8T4INJ4</accession>
<evidence type="ECO:0000313" key="2">
    <source>
        <dbReference type="EMBL" id="MBR7672103.1"/>
    </source>
</evidence>
<dbReference type="AlphaFoldDB" id="A0A8T4INJ4"/>
<dbReference type="InterPro" id="IPR052716">
    <property type="entry name" value="MOSC_domain"/>
</dbReference>
<evidence type="ECO:0000259" key="1">
    <source>
        <dbReference type="PROSITE" id="PS51340"/>
    </source>
</evidence>
<proteinExistence type="predicted"/>
<sequence>MAEHPVTAAPSPRVSRLSVTPVKGLGVTHPDEVELTPSGMRGDRAFFMADADDRLLSMTRTGAWAAYTAAFDPAAGVLTVTGPDGTRVTGEVRLGEPVKADFFHHHKVAGRVVEGPWAELFSELAGAPVRLVRADADNGGVDLRPLTLLGDASVTELARRSGLDEVDGRRFRMSLGFSGTEPHAEDTWEGRTLRIGAAVLQVEGPVKRCGAVNRNPGDGATGLRVLSLIKGYRGLGRSVLGRGVLFGVYAHVLRPGRIRVGDALEPAPAH</sequence>
<dbReference type="PANTHER" id="PTHR36930:SF1">
    <property type="entry name" value="MOSC DOMAIN-CONTAINING PROTEIN"/>
    <property type="match status" value="1"/>
</dbReference>
<dbReference type="PROSITE" id="PS51340">
    <property type="entry name" value="MOSC"/>
    <property type="match status" value="1"/>
</dbReference>
<comment type="caution">
    <text evidence="2">The sequence shown here is derived from an EMBL/GenBank/DDBJ whole genome shotgun (WGS) entry which is preliminary data.</text>
</comment>
<protein>
    <submittedName>
        <fullName evidence="2">MOSC domain-containing protein</fullName>
    </submittedName>
</protein>
<dbReference type="Gene3D" id="2.40.33.20">
    <property type="entry name" value="PK beta-barrel domain-like"/>
    <property type="match status" value="1"/>
</dbReference>
<organism evidence="2 3">
    <name type="scientific">Streptomyces daliensis</name>
    <dbReference type="NCBI Taxonomy" id="299421"/>
    <lineage>
        <taxon>Bacteria</taxon>
        <taxon>Bacillati</taxon>
        <taxon>Actinomycetota</taxon>
        <taxon>Actinomycetes</taxon>
        <taxon>Kitasatosporales</taxon>
        <taxon>Streptomycetaceae</taxon>
        <taxon>Streptomyces</taxon>
    </lineage>
</organism>
<dbReference type="Proteomes" id="UP000675554">
    <property type="component" value="Unassembled WGS sequence"/>
</dbReference>
<dbReference type="Pfam" id="PF03473">
    <property type="entry name" value="MOSC"/>
    <property type="match status" value="1"/>
</dbReference>
<dbReference type="GO" id="GO:0030170">
    <property type="term" value="F:pyridoxal phosphate binding"/>
    <property type="evidence" value="ECO:0007669"/>
    <property type="project" value="InterPro"/>
</dbReference>
<dbReference type="Pfam" id="PF03476">
    <property type="entry name" value="MOSC_N"/>
    <property type="match status" value="1"/>
</dbReference>
<name>A0A8T4INJ4_9ACTN</name>